<name>A0AC60PVC8_IXOPE</name>
<proteinExistence type="predicted"/>
<reference evidence="1 2" key="1">
    <citation type="journal article" date="2020" name="Cell">
        <title>Large-Scale Comparative Analyses of Tick Genomes Elucidate Their Genetic Diversity and Vector Capacities.</title>
        <authorList>
            <consortium name="Tick Genome and Microbiome Consortium (TIGMIC)"/>
            <person name="Jia N."/>
            <person name="Wang J."/>
            <person name="Shi W."/>
            <person name="Du L."/>
            <person name="Sun Y."/>
            <person name="Zhan W."/>
            <person name="Jiang J.F."/>
            <person name="Wang Q."/>
            <person name="Zhang B."/>
            <person name="Ji P."/>
            <person name="Bell-Sakyi L."/>
            <person name="Cui X.M."/>
            <person name="Yuan T.T."/>
            <person name="Jiang B.G."/>
            <person name="Yang W.F."/>
            <person name="Lam T.T."/>
            <person name="Chang Q.C."/>
            <person name="Ding S.J."/>
            <person name="Wang X.J."/>
            <person name="Zhu J.G."/>
            <person name="Ruan X.D."/>
            <person name="Zhao L."/>
            <person name="Wei J.T."/>
            <person name="Ye R.Z."/>
            <person name="Que T.C."/>
            <person name="Du C.H."/>
            <person name="Zhou Y.H."/>
            <person name="Cheng J.X."/>
            <person name="Dai P.F."/>
            <person name="Guo W.B."/>
            <person name="Han X.H."/>
            <person name="Huang E.J."/>
            <person name="Li L.F."/>
            <person name="Wei W."/>
            <person name="Gao Y.C."/>
            <person name="Liu J.Z."/>
            <person name="Shao H.Z."/>
            <person name="Wang X."/>
            <person name="Wang C.C."/>
            <person name="Yang T.C."/>
            <person name="Huo Q.B."/>
            <person name="Li W."/>
            <person name="Chen H.Y."/>
            <person name="Chen S.E."/>
            <person name="Zhou L.G."/>
            <person name="Ni X.B."/>
            <person name="Tian J.H."/>
            <person name="Sheng Y."/>
            <person name="Liu T."/>
            <person name="Pan Y.S."/>
            <person name="Xia L.Y."/>
            <person name="Li J."/>
            <person name="Zhao F."/>
            <person name="Cao W.C."/>
        </authorList>
    </citation>
    <scope>NUCLEOTIDE SEQUENCE [LARGE SCALE GENOMIC DNA]</scope>
    <source>
        <strain evidence="1">Iper-2018</strain>
    </source>
</reference>
<keyword evidence="2" id="KW-1185">Reference proteome</keyword>
<comment type="caution">
    <text evidence="1">The sequence shown here is derived from an EMBL/GenBank/DDBJ whole genome shotgun (WGS) entry which is preliminary data.</text>
</comment>
<accession>A0AC60PVC8</accession>
<sequence>MQNLDKPLLDDLAKELWTEEVLPRAKDAVVFLDNAMAEALHWHGGAPRLFEAGALAVREFCFFERGSASESKALFLVSSPVAERTLSTLSSVVRASVFTSCCVITSCPPAAQRLARYGSAEGPGGPQAFLDAEEQLLDWMGNPTLTAEVMYVPLSVVNITSKFFVMPQFCHVFPPLQEHFNTNQGPPLLELGALPREMQIDLKSLIGNLNSVFEVLRVREETFSLGPLSRLVGEELARLSKGHRKGAESRVSLVLVDRTLDMAGPLTSSCESLLDRLARVLPTWPGHNLDVCVDMRCLCSSPSVEEDVPSAAAVYPGCLAHEDSRLAMHHLVSTKHKECLMELNRLLVDVALKQGVRLDVSGRLTPELLKKRVLQLRRDGGDAALWLGLVQQVLGVAQAMLSPSYARLEELLSTEKVLVQNAAVSGDAASRSLVQLLRSRKTTGLRLEDILALLTLLYSLLGDKTLGGAAERRTLKAEIVAAIYQAASENELPAFLQNLASSHEKGLDENEVIQAVDQMLSTLRSLGLAKEQLKKYRAILEDGDPMQPAVYKPLLKQLLQDIFDPDAKELPHLDHHSGGLGDMLKTGFGFFKSATKPLPKDNPTLIVFIIGGVTASEVKLVIVGSTSLARPSEQLGLLFKRDLAHTSDLLERL</sequence>
<dbReference type="Proteomes" id="UP000805193">
    <property type="component" value="Unassembled WGS sequence"/>
</dbReference>
<organism evidence="1 2">
    <name type="scientific">Ixodes persulcatus</name>
    <name type="common">Taiga tick</name>
    <dbReference type="NCBI Taxonomy" id="34615"/>
    <lineage>
        <taxon>Eukaryota</taxon>
        <taxon>Metazoa</taxon>
        <taxon>Ecdysozoa</taxon>
        <taxon>Arthropoda</taxon>
        <taxon>Chelicerata</taxon>
        <taxon>Arachnida</taxon>
        <taxon>Acari</taxon>
        <taxon>Parasitiformes</taxon>
        <taxon>Ixodida</taxon>
        <taxon>Ixodoidea</taxon>
        <taxon>Ixodidae</taxon>
        <taxon>Ixodinae</taxon>
        <taxon>Ixodes</taxon>
    </lineage>
</organism>
<evidence type="ECO:0000313" key="2">
    <source>
        <dbReference type="Proteomes" id="UP000805193"/>
    </source>
</evidence>
<protein>
    <submittedName>
        <fullName evidence="1">Uncharacterized protein</fullName>
    </submittedName>
</protein>
<dbReference type="EMBL" id="JABSTQ010009969">
    <property type="protein sequence ID" value="KAG0424492.1"/>
    <property type="molecule type" value="Genomic_DNA"/>
</dbReference>
<evidence type="ECO:0000313" key="1">
    <source>
        <dbReference type="EMBL" id="KAG0424492.1"/>
    </source>
</evidence>
<gene>
    <name evidence="1" type="ORF">HPB47_028293</name>
</gene>